<dbReference type="Proteomes" id="UP000712600">
    <property type="component" value="Unassembled WGS sequence"/>
</dbReference>
<gene>
    <name evidence="2" type="ORF">F2Q69_00023086</name>
</gene>
<dbReference type="AlphaFoldDB" id="A0A8S9QKI2"/>
<feature type="region of interest" description="Disordered" evidence="1">
    <location>
        <begin position="16"/>
        <end position="36"/>
    </location>
</feature>
<name>A0A8S9QKI2_BRACR</name>
<feature type="compositionally biased region" description="Basic and acidic residues" evidence="1">
    <location>
        <begin position="26"/>
        <end position="36"/>
    </location>
</feature>
<sequence>MSKARADLVSLVVGTLDPEPGSWDPEPGRWDTEPRSWNPEPRELLDVVLAFSLAPLQGFFAEQLQWNPTSTHRRSIHLAISISRSSSSDSSCLEALMASRACYVAASPGPVRTEDCRGLTCGLGPGPSGTEDCRGLTCGLGPGPAGTSRNYRVNHGSGEKKLFLAPSAKLLGYFCVQAISAQLYGVIGGRRHVVECIILLRYLINQEILLLGYFHMGGTWPEQMVDLSICCSEHDVSMCFSEYEGTLRMSWRPWPEPASEAVLEPEGLDPEIADWNPEVILTPMRLRMHRGSSFYFIFGTPKPHRNPEVLP</sequence>
<proteinExistence type="predicted"/>
<protein>
    <submittedName>
        <fullName evidence="2">Uncharacterized protein</fullName>
    </submittedName>
</protein>
<accession>A0A8S9QKI2</accession>
<evidence type="ECO:0000313" key="2">
    <source>
        <dbReference type="EMBL" id="KAF3540493.1"/>
    </source>
</evidence>
<dbReference type="EMBL" id="QGKX02001290">
    <property type="protein sequence ID" value="KAF3540493.1"/>
    <property type="molecule type" value="Genomic_DNA"/>
</dbReference>
<organism evidence="2 3">
    <name type="scientific">Brassica cretica</name>
    <name type="common">Mustard</name>
    <dbReference type="NCBI Taxonomy" id="69181"/>
    <lineage>
        <taxon>Eukaryota</taxon>
        <taxon>Viridiplantae</taxon>
        <taxon>Streptophyta</taxon>
        <taxon>Embryophyta</taxon>
        <taxon>Tracheophyta</taxon>
        <taxon>Spermatophyta</taxon>
        <taxon>Magnoliopsida</taxon>
        <taxon>eudicotyledons</taxon>
        <taxon>Gunneridae</taxon>
        <taxon>Pentapetalae</taxon>
        <taxon>rosids</taxon>
        <taxon>malvids</taxon>
        <taxon>Brassicales</taxon>
        <taxon>Brassicaceae</taxon>
        <taxon>Brassiceae</taxon>
        <taxon>Brassica</taxon>
    </lineage>
</organism>
<evidence type="ECO:0000256" key="1">
    <source>
        <dbReference type="SAM" id="MobiDB-lite"/>
    </source>
</evidence>
<comment type="caution">
    <text evidence="2">The sequence shown here is derived from an EMBL/GenBank/DDBJ whole genome shotgun (WGS) entry which is preliminary data.</text>
</comment>
<reference evidence="2" key="1">
    <citation type="submission" date="2019-12" db="EMBL/GenBank/DDBJ databases">
        <title>Genome sequencing and annotation of Brassica cretica.</title>
        <authorList>
            <person name="Studholme D.J."/>
            <person name="Sarris P."/>
        </authorList>
    </citation>
    <scope>NUCLEOTIDE SEQUENCE</scope>
    <source>
        <strain evidence="2">PFS-109/04</strain>
        <tissue evidence="2">Leaf</tissue>
    </source>
</reference>
<evidence type="ECO:0000313" key="3">
    <source>
        <dbReference type="Proteomes" id="UP000712600"/>
    </source>
</evidence>